<reference evidence="1 2" key="1">
    <citation type="submission" date="2017-10" db="EMBL/GenBank/DDBJ databases">
        <title>Paenichitinophaga pekingensis gen. nov., sp. nov., isolated from activated sludge.</title>
        <authorList>
            <person name="Jin D."/>
            <person name="Kong X."/>
            <person name="Deng Y."/>
            <person name="Bai Z."/>
        </authorList>
    </citation>
    <scope>NUCLEOTIDE SEQUENCE [LARGE SCALE GENOMIC DNA]</scope>
    <source>
        <strain evidence="1 2">13</strain>
    </source>
</reference>
<dbReference type="Proteomes" id="UP000220133">
    <property type="component" value="Chromosome"/>
</dbReference>
<keyword evidence="2" id="KW-1185">Reference proteome</keyword>
<evidence type="ECO:0000313" key="1">
    <source>
        <dbReference type="EMBL" id="ATL47510.1"/>
    </source>
</evidence>
<gene>
    <name evidence="1" type="ORF">COR50_10205</name>
</gene>
<dbReference type="AlphaFoldDB" id="A0A291QU70"/>
<dbReference type="EMBL" id="CP023777">
    <property type="protein sequence ID" value="ATL47510.1"/>
    <property type="molecule type" value="Genomic_DNA"/>
</dbReference>
<protein>
    <submittedName>
        <fullName evidence="1">Uncharacterized protein</fullName>
    </submittedName>
</protein>
<name>A0A291QU70_9BACT</name>
<dbReference type="KEGG" id="cbae:COR50_10205"/>
<evidence type="ECO:0000313" key="2">
    <source>
        <dbReference type="Proteomes" id="UP000220133"/>
    </source>
</evidence>
<proteinExistence type="predicted"/>
<sequence length="68" mass="7774">MEFRTVDSERQLGHTVVQKLDRAIKLAAVMANMCPFLVLFLGKQKNTRNEEEYIASNLSGDDNLFIEN</sequence>
<accession>A0A291QU70</accession>
<organism evidence="1 2">
    <name type="scientific">Chitinophaga caeni</name>
    <dbReference type="NCBI Taxonomy" id="2029983"/>
    <lineage>
        <taxon>Bacteria</taxon>
        <taxon>Pseudomonadati</taxon>
        <taxon>Bacteroidota</taxon>
        <taxon>Chitinophagia</taxon>
        <taxon>Chitinophagales</taxon>
        <taxon>Chitinophagaceae</taxon>
        <taxon>Chitinophaga</taxon>
    </lineage>
</organism>